<dbReference type="AlphaFoldDB" id="D1CGJ2"/>
<dbReference type="KEGG" id="ttr:Tter_1957"/>
<dbReference type="Proteomes" id="UP000000323">
    <property type="component" value="Chromosome 2"/>
</dbReference>
<dbReference type="HOGENOM" id="CLU_1844178_0_0_0"/>
<protein>
    <submittedName>
        <fullName evidence="1">Uncharacterized protein</fullName>
    </submittedName>
</protein>
<proteinExistence type="predicted"/>
<gene>
    <name evidence="1" type="ordered locus">Tter_1957</name>
</gene>
<accession>D1CGJ2</accession>
<reference evidence="2" key="1">
    <citation type="journal article" date="2010" name="Stand. Genomic Sci.">
        <title>Complete genome sequence of 'Thermobaculum terrenum' type strain (YNP1).</title>
        <authorList>
            <person name="Kiss H."/>
            <person name="Cleland D."/>
            <person name="Lapidus A."/>
            <person name="Lucas S."/>
            <person name="Glavina Del Rio T."/>
            <person name="Nolan M."/>
            <person name="Tice H."/>
            <person name="Han C."/>
            <person name="Goodwin L."/>
            <person name="Pitluck S."/>
            <person name="Liolios K."/>
            <person name="Ivanova N."/>
            <person name="Mavromatis K."/>
            <person name="Ovchinnikova G."/>
            <person name="Pati A."/>
            <person name="Chen A."/>
            <person name="Palaniappan K."/>
            <person name="Land M."/>
            <person name="Hauser L."/>
            <person name="Chang Y."/>
            <person name="Jeffries C."/>
            <person name="Lu M."/>
            <person name="Brettin T."/>
            <person name="Detter J."/>
            <person name="Goker M."/>
            <person name="Tindall B."/>
            <person name="Beck B."/>
            <person name="McDermott T."/>
            <person name="Woyke T."/>
            <person name="Bristow J."/>
            <person name="Eisen J."/>
            <person name="Markowitz V."/>
            <person name="Hugenholtz P."/>
            <person name="Kyrpides N."/>
            <person name="Klenk H."/>
            <person name="Cheng J."/>
        </authorList>
    </citation>
    <scope>NUCLEOTIDE SEQUENCE [LARGE SCALE GENOMIC DNA]</scope>
    <source>
        <strain evidence="2">ATCC BAA-798 / YNP1</strain>
    </source>
</reference>
<organism evidence="1 2">
    <name type="scientific">Thermobaculum terrenum (strain ATCC BAA-798 / CCMEE 7001 / YNP1)</name>
    <dbReference type="NCBI Taxonomy" id="525904"/>
    <lineage>
        <taxon>Bacteria</taxon>
        <taxon>Bacillati</taxon>
        <taxon>Chloroflexota</taxon>
        <taxon>Chloroflexia</taxon>
        <taxon>Candidatus Thermobaculales</taxon>
        <taxon>Candidatus Thermobaculaceae</taxon>
        <taxon>Thermobaculum</taxon>
    </lineage>
</organism>
<dbReference type="EMBL" id="CP001826">
    <property type="protein sequence ID" value="ACZ42863.1"/>
    <property type="molecule type" value="Genomic_DNA"/>
</dbReference>
<evidence type="ECO:0000313" key="2">
    <source>
        <dbReference type="Proteomes" id="UP000000323"/>
    </source>
</evidence>
<sequence length="139" mass="15815">MPTTRRRTMPVTLKRPVLLWSIYARYRLGAAEPSPLVLLKQRWLDARLTIEMSREAGRRMRVQPSRPAEPRASSGDVLLGGLIDPRAYMPMNPDGVPVYDWDFPHYVLSMSVDDADQAAAGEESGLPWYRAALRTLLHR</sequence>
<keyword evidence="2" id="KW-1185">Reference proteome</keyword>
<dbReference type="STRING" id="525904.Tter_1957"/>
<name>D1CGJ2_THET1</name>
<evidence type="ECO:0000313" key="1">
    <source>
        <dbReference type="EMBL" id="ACZ42863.1"/>
    </source>
</evidence>
<dbReference type="RefSeq" id="WP_012875894.1">
    <property type="nucleotide sequence ID" value="NC_013526.1"/>
</dbReference>